<keyword evidence="1" id="KW-1133">Transmembrane helix</keyword>
<feature type="transmembrane region" description="Helical" evidence="1">
    <location>
        <begin position="111"/>
        <end position="131"/>
    </location>
</feature>
<keyword evidence="3" id="KW-1185">Reference proteome</keyword>
<evidence type="ECO:0008006" key="4">
    <source>
        <dbReference type="Google" id="ProtNLM"/>
    </source>
</evidence>
<sequence>MNSRLALYLSVVFHPLLITTYVFGILFYQSPDLVGVSALEPATLGSILLLLFMNTFVAPSIIVFYMHRFGLISSLHIDHLPERRWPYLSTILIYAATTFFFGWYLQPIANLAPQIGLLLGSVTLSLMVVAVVSLNWKISAHATGMGGAVGILGSLFLRFQDQALLPYLLVTIILAGALVSARLKLNAHTPPQTLAGFATGLLIAMVTIYEFF</sequence>
<accession>A0A316B4P2</accession>
<feature type="transmembrane region" description="Helical" evidence="1">
    <location>
        <begin position="163"/>
        <end position="181"/>
    </location>
</feature>
<name>A0A316B4P2_9BACT</name>
<feature type="transmembrane region" description="Helical" evidence="1">
    <location>
        <begin position="87"/>
        <end position="105"/>
    </location>
</feature>
<dbReference type="RefSeq" id="WP_109674928.1">
    <property type="nucleotide sequence ID" value="NZ_QGDT01000006.1"/>
</dbReference>
<feature type="transmembrane region" description="Helical" evidence="1">
    <location>
        <begin position="138"/>
        <end position="157"/>
    </location>
</feature>
<keyword evidence="1" id="KW-0812">Transmembrane</keyword>
<evidence type="ECO:0000256" key="1">
    <source>
        <dbReference type="SAM" id="Phobius"/>
    </source>
</evidence>
<dbReference type="AlphaFoldDB" id="A0A316B4P2"/>
<feature type="transmembrane region" description="Helical" evidence="1">
    <location>
        <begin position="193"/>
        <end position="211"/>
    </location>
</feature>
<protein>
    <recommendedName>
        <fullName evidence="4">PAP2 superfamily protein</fullName>
    </recommendedName>
</protein>
<evidence type="ECO:0000313" key="3">
    <source>
        <dbReference type="Proteomes" id="UP000245880"/>
    </source>
</evidence>
<proteinExistence type="predicted"/>
<evidence type="ECO:0000313" key="2">
    <source>
        <dbReference type="EMBL" id="PWJ57587.1"/>
    </source>
</evidence>
<gene>
    <name evidence="2" type="ORF">CLV98_10657</name>
</gene>
<dbReference type="Proteomes" id="UP000245880">
    <property type="component" value="Unassembled WGS sequence"/>
</dbReference>
<organism evidence="2 3">
    <name type="scientific">Dyadobacter jejuensis</name>
    <dbReference type="NCBI Taxonomy" id="1082580"/>
    <lineage>
        <taxon>Bacteria</taxon>
        <taxon>Pseudomonadati</taxon>
        <taxon>Bacteroidota</taxon>
        <taxon>Cytophagia</taxon>
        <taxon>Cytophagales</taxon>
        <taxon>Spirosomataceae</taxon>
        <taxon>Dyadobacter</taxon>
    </lineage>
</organism>
<feature type="transmembrane region" description="Helical" evidence="1">
    <location>
        <begin position="47"/>
        <end position="66"/>
    </location>
</feature>
<comment type="caution">
    <text evidence="2">The sequence shown here is derived from an EMBL/GenBank/DDBJ whole genome shotgun (WGS) entry which is preliminary data.</text>
</comment>
<dbReference type="EMBL" id="QGDT01000006">
    <property type="protein sequence ID" value="PWJ57587.1"/>
    <property type="molecule type" value="Genomic_DNA"/>
</dbReference>
<dbReference type="OrthoDB" id="9786064at2"/>
<feature type="transmembrane region" description="Helical" evidence="1">
    <location>
        <begin position="7"/>
        <end position="27"/>
    </location>
</feature>
<keyword evidence="1" id="KW-0472">Membrane</keyword>
<reference evidence="2 3" key="1">
    <citation type="submission" date="2018-03" db="EMBL/GenBank/DDBJ databases">
        <title>Genomic Encyclopedia of Archaeal and Bacterial Type Strains, Phase II (KMG-II): from individual species to whole genera.</title>
        <authorList>
            <person name="Goeker M."/>
        </authorList>
    </citation>
    <scope>NUCLEOTIDE SEQUENCE [LARGE SCALE GENOMIC DNA]</scope>
    <source>
        <strain evidence="2 3">DSM 100346</strain>
    </source>
</reference>